<dbReference type="Proteomes" id="UP000622317">
    <property type="component" value="Unassembled WGS sequence"/>
</dbReference>
<protein>
    <submittedName>
        <fullName evidence="1">DUF1698 domain-containing protein</fullName>
    </submittedName>
</protein>
<sequence>MPPHLGVESGGVAGLHEDVRIDWALQLLGGVEGKTVLELGPLEAAHTSMLERAGAAHVTSIEGNAAAFQRCLIVKELLGLCRSRFLLGNFVSYLKENDTVFDLCVASGVLYHMKNPVELIELLSRRVEKLFVWTHFYDEELVGADPRTKKYFAGCWDATHSGFSHRLHAHGYGDALDWKGFCGGGSESSNWMEKPDLLAAFEYFGFKKVGEREEPTHPHGPAIWLALEKA</sequence>
<organism evidence="1 2">
    <name type="scientific">Pelagicoccus enzymogenes</name>
    <dbReference type="NCBI Taxonomy" id="2773457"/>
    <lineage>
        <taxon>Bacteria</taxon>
        <taxon>Pseudomonadati</taxon>
        <taxon>Verrucomicrobiota</taxon>
        <taxon>Opitutia</taxon>
        <taxon>Puniceicoccales</taxon>
        <taxon>Pelagicoccaceae</taxon>
        <taxon>Pelagicoccus</taxon>
    </lineage>
</organism>
<reference evidence="1" key="1">
    <citation type="submission" date="2020-09" db="EMBL/GenBank/DDBJ databases">
        <title>Pelagicoccus enzymogenes sp. nov. with an EPS production, isolated from marine sediment.</title>
        <authorList>
            <person name="Feng X."/>
        </authorList>
    </citation>
    <scope>NUCLEOTIDE SEQUENCE</scope>
    <source>
        <strain evidence="1">NFK12</strain>
    </source>
</reference>
<dbReference type="AlphaFoldDB" id="A0A927IGE2"/>
<name>A0A927IGE2_9BACT</name>
<gene>
    <name evidence="1" type="ORF">IEN85_04350</name>
</gene>
<dbReference type="InterPro" id="IPR029063">
    <property type="entry name" value="SAM-dependent_MTases_sf"/>
</dbReference>
<comment type="caution">
    <text evidence="1">The sequence shown here is derived from an EMBL/GenBank/DDBJ whole genome shotgun (WGS) entry which is preliminary data.</text>
</comment>
<dbReference type="RefSeq" id="WP_191615839.1">
    <property type="nucleotide sequence ID" value="NZ_JACYFG010000006.1"/>
</dbReference>
<dbReference type="Pfam" id="PF08003">
    <property type="entry name" value="Methyltransf_9"/>
    <property type="match status" value="1"/>
</dbReference>
<keyword evidence="2" id="KW-1185">Reference proteome</keyword>
<dbReference type="CDD" id="cd02440">
    <property type="entry name" value="AdoMet_MTases"/>
    <property type="match status" value="1"/>
</dbReference>
<dbReference type="InterPro" id="IPR027555">
    <property type="entry name" value="Mo5U34_MeTrfas-like"/>
</dbReference>
<dbReference type="SUPFAM" id="SSF53335">
    <property type="entry name" value="S-adenosyl-L-methionine-dependent methyltransferases"/>
    <property type="match status" value="1"/>
</dbReference>
<dbReference type="Gene3D" id="3.40.50.150">
    <property type="entry name" value="Vaccinia Virus protein VP39"/>
    <property type="match status" value="1"/>
</dbReference>
<evidence type="ECO:0000313" key="1">
    <source>
        <dbReference type="EMBL" id="MBD5778709.1"/>
    </source>
</evidence>
<evidence type="ECO:0000313" key="2">
    <source>
        <dbReference type="Proteomes" id="UP000622317"/>
    </source>
</evidence>
<accession>A0A927IGE2</accession>
<dbReference type="EMBL" id="JACYFG010000006">
    <property type="protein sequence ID" value="MBD5778709.1"/>
    <property type="molecule type" value="Genomic_DNA"/>
</dbReference>
<proteinExistence type="predicted"/>